<name>A0AAN7B2A1_9PEZI</name>
<keyword evidence="3" id="KW-1185">Reference proteome</keyword>
<protein>
    <submittedName>
        <fullName evidence="2">Uncharacterized protein</fullName>
    </submittedName>
</protein>
<feature type="compositionally biased region" description="Polar residues" evidence="1">
    <location>
        <begin position="104"/>
        <end position="116"/>
    </location>
</feature>
<reference evidence="2" key="2">
    <citation type="submission" date="2023-05" db="EMBL/GenBank/DDBJ databases">
        <authorList>
            <consortium name="Lawrence Berkeley National Laboratory"/>
            <person name="Steindorff A."/>
            <person name="Hensen N."/>
            <person name="Bonometti L."/>
            <person name="Westerberg I."/>
            <person name="Brannstrom I.O."/>
            <person name="Guillou S."/>
            <person name="Cros-Aarteil S."/>
            <person name="Calhoun S."/>
            <person name="Haridas S."/>
            <person name="Kuo A."/>
            <person name="Mondo S."/>
            <person name="Pangilinan J."/>
            <person name="Riley R."/>
            <person name="Labutti K."/>
            <person name="Andreopoulos B."/>
            <person name="Lipzen A."/>
            <person name="Chen C."/>
            <person name="Yanf M."/>
            <person name="Daum C."/>
            <person name="Ng V."/>
            <person name="Clum A."/>
            <person name="Ohm R."/>
            <person name="Martin F."/>
            <person name="Silar P."/>
            <person name="Natvig D."/>
            <person name="Lalanne C."/>
            <person name="Gautier V."/>
            <person name="Ament-Velasquez S.L."/>
            <person name="Kruys A."/>
            <person name="Hutchinson M.I."/>
            <person name="Powell A.J."/>
            <person name="Barry K."/>
            <person name="Miller A.N."/>
            <person name="Grigoriev I.V."/>
            <person name="Debuchy R."/>
            <person name="Gladieux P."/>
            <person name="Thoren M.H."/>
            <person name="Johannesson H."/>
        </authorList>
    </citation>
    <scope>NUCLEOTIDE SEQUENCE</scope>
    <source>
        <strain evidence="2">PSN293</strain>
    </source>
</reference>
<feature type="compositionally biased region" description="Basic and acidic residues" evidence="1">
    <location>
        <begin position="92"/>
        <end position="103"/>
    </location>
</feature>
<sequence length="132" mass="14140">MRPATVGDPNSEKSNLTTCLHLLDLTRVGENFLSHLIATTGSRGIRAHGPKGLGLPLELWHMIIQLLKQDSNLNSGEYCFVKASPYPASENKNGDKNATKESDAPSTISSRPQPGTASLRAGRNGQNTNMGV</sequence>
<evidence type="ECO:0000313" key="3">
    <source>
        <dbReference type="Proteomes" id="UP001301769"/>
    </source>
</evidence>
<feature type="region of interest" description="Disordered" evidence="1">
    <location>
        <begin position="84"/>
        <end position="132"/>
    </location>
</feature>
<dbReference type="AlphaFoldDB" id="A0AAN7B2A1"/>
<evidence type="ECO:0000313" key="2">
    <source>
        <dbReference type="EMBL" id="KAK4207277.1"/>
    </source>
</evidence>
<accession>A0AAN7B2A1</accession>
<dbReference type="Proteomes" id="UP001301769">
    <property type="component" value="Unassembled WGS sequence"/>
</dbReference>
<organism evidence="2 3">
    <name type="scientific">Rhypophila decipiens</name>
    <dbReference type="NCBI Taxonomy" id="261697"/>
    <lineage>
        <taxon>Eukaryota</taxon>
        <taxon>Fungi</taxon>
        <taxon>Dikarya</taxon>
        <taxon>Ascomycota</taxon>
        <taxon>Pezizomycotina</taxon>
        <taxon>Sordariomycetes</taxon>
        <taxon>Sordariomycetidae</taxon>
        <taxon>Sordariales</taxon>
        <taxon>Naviculisporaceae</taxon>
        <taxon>Rhypophila</taxon>
    </lineage>
</organism>
<gene>
    <name evidence="2" type="ORF">QBC37DRAFT_406350</name>
</gene>
<proteinExistence type="predicted"/>
<reference evidence="2" key="1">
    <citation type="journal article" date="2023" name="Mol. Phylogenet. Evol.">
        <title>Genome-scale phylogeny and comparative genomics of the fungal order Sordariales.</title>
        <authorList>
            <person name="Hensen N."/>
            <person name="Bonometti L."/>
            <person name="Westerberg I."/>
            <person name="Brannstrom I.O."/>
            <person name="Guillou S."/>
            <person name="Cros-Aarteil S."/>
            <person name="Calhoun S."/>
            <person name="Haridas S."/>
            <person name="Kuo A."/>
            <person name="Mondo S."/>
            <person name="Pangilinan J."/>
            <person name="Riley R."/>
            <person name="LaButti K."/>
            <person name="Andreopoulos B."/>
            <person name="Lipzen A."/>
            <person name="Chen C."/>
            <person name="Yan M."/>
            <person name="Daum C."/>
            <person name="Ng V."/>
            <person name="Clum A."/>
            <person name="Steindorff A."/>
            <person name="Ohm R.A."/>
            <person name="Martin F."/>
            <person name="Silar P."/>
            <person name="Natvig D.O."/>
            <person name="Lalanne C."/>
            <person name="Gautier V."/>
            <person name="Ament-Velasquez S.L."/>
            <person name="Kruys A."/>
            <person name="Hutchinson M.I."/>
            <person name="Powell A.J."/>
            <person name="Barry K."/>
            <person name="Miller A.N."/>
            <person name="Grigoriev I.V."/>
            <person name="Debuchy R."/>
            <person name="Gladieux P."/>
            <person name="Hiltunen Thoren M."/>
            <person name="Johannesson H."/>
        </authorList>
    </citation>
    <scope>NUCLEOTIDE SEQUENCE</scope>
    <source>
        <strain evidence="2">PSN293</strain>
    </source>
</reference>
<dbReference type="EMBL" id="MU858306">
    <property type="protein sequence ID" value="KAK4207277.1"/>
    <property type="molecule type" value="Genomic_DNA"/>
</dbReference>
<comment type="caution">
    <text evidence="2">The sequence shown here is derived from an EMBL/GenBank/DDBJ whole genome shotgun (WGS) entry which is preliminary data.</text>
</comment>
<evidence type="ECO:0000256" key="1">
    <source>
        <dbReference type="SAM" id="MobiDB-lite"/>
    </source>
</evidence>